<evidence type="ECO:0000256" key="1">
    <source>
        <dbReference type="SAM" id="Phobius"/>
    </source>
</evidence>
<dbReference type="PATRIC" id="fig|688269.3.peg.642"/>
<dbReference type="STRING" id="688269.Theth_0619"/>
<accession>F7YXR2</accession>
<feature type="transmembrane region" description="Helical" evidence="1">
    <location>
        <begin position="20"/>
        <end position="41"/>
    </location>
</feature>
<keyword evidence="1" id="KW-0812">Transmembrane</keyword>
<name>F7YXR2_9THEM</name>
<sequence precursor="true">MMVSRLKTKGKKRQRFLNKILLLIVFFVVLGLFLASHISYWQVKVKNRELKKRHAQVAEEINFLQVRIFELLEVEGRKNQ</sequence>
<evidence type="ECO:0000313" key="3">
    <source>
        <dbReference type="Proteomes" id="UP000006804"/>
    </source>
</evidence>
<gene>
    <name evidence="2" type="ORF">Theth_0619</name>
</gene>
<proteinExistence type="predicted"/>
<dbReference type="KEGG" id="tta:Theth_0619"/>
<organism evidence="2 3">
    <name type="scientific">Pseudothermotoga thermarum DSM 5069</name>
    <dbReference type="NCBI Taxonomy" id="688269"/>
    <lineage>
        <taxon>Bacteria</taxon>
        <taxon>Thermotogati</taxon>
        <taxon>Thermotogota</taxon>
        <taxon>Thermotogae</taxon>
        <taxon>Thermotogales</taxon>
        <taxon>Thermotogaceae</taxon>
        <taxon>Pseudothermotoga</taxon>
    </lineage>
</organism>
<dbReference type="EMBL" id="CP002351">
    <property type="protein sequence ID" value="AEH50706.1"/>
    <property type="molecule type" value="Genomic_DNA"/>
</dbReference>
<protein>
    <submittedName>
        <fullName evidence="2">Uncharacterized protein</fullName>
    </submittedName>
</protein>
<dbReference type="Proteomes" id="UP000006804">
    <property type="component" value="Chromosome"/>
</dbReference>
<reference evidence="2 3" key="1">
    <citation type="submission" date="2010-11" db="EMBL/GenBank/DDBJ databases">
        <title>The complete genome of Thermotoga thermarum DSM 5069.</title>
        <authorList>
            <consortium name="US DOE Joint Genome Institute (JGI-PGF)"/>
            <person name="Lucas S."/>
            <person name="Copeland A."/>
            <person name="Lapidus A."/>
            <person name="Bruce D."/>
            <person name="Goodwin L."/>
            <person name="Pitluck S."/>
            <person name="Kyrpides N."/>
            <person name="Mavromatis K."/>
            <person name="Ivanova N."/>
            <person name="Zeytun A."/>
            <person name="Brettin T."/>
            <person name="Detter J.C."/>
            <person name="Tapia R."/>
            <person name="Han C."/>
            <person name="Land M."/>
            <person name="Hauser L."/>
            <person name="Markowitz V."/>
            <person name="Cheng J.-F."/>
            <person name="Hugenholtz P."/>
            <person name="Woyke T."/>
            <person name="Wu D."/>
            <person name="Spring S."/>
            <person name="Schroeder M."/>
            <person name="Brambilla E."/>
            <person name="Klenk H.-P."/>
            <person name="Eisen J.A."/>
        </authorList>
    </citation>
    <scope>NUCLEOTIDE SEQUENCE [LARGE SCALE GENOMIC DNA]</scope>
    <source>
        <strain evidence="2 3">DSM 5069</strain>
    </source>
</reference>
<dbReference type="AlphaFoldDB" id="F7YXR2"/>
<dbReference type="HOGENOM" id="CLU_2587111_0_0_0"/>
<keyword evidence="1" id="KW-1133">Transmembrane helix</keyword>
<keyword evidence="3" id="KW-1185">Reference proteome</keyword>
<keyword evidence="1" id="KW-0472">Membrane</keyword>
<evidence type="ECO:0000313" key="2">
    <source>
        <dbReference type="EMBL" id="AEH50706.1"/>
    </source>
</evidence>
<dbReference type="RefSeq" id="WP_013931929.1">
    <property type="nucleotide sequence ID" value="NC_015707.1"/>
</dbReference>